<accession>A0ABT3X8V0</accession>
<gene>
    <name evidence="2" type="ORF">OS242_14650</name>
</gene>
<comment type="caution">
    <text evidence="2">The sequence shown here is derived from an EMBL/GenBank/DDBJ whole genome shotgun (WGS) entry which is preliminary data.</text>
</comment>
<dbReference type="RefSeq" id="WP_267152437.1">
    <property type="nucleotide sequence ID" value="NZ_JAPMLT010000009.1"/>
</dbReference>
<evidence type="ECO:0000313" key="2">
    <source>
        <dbReference type="EMBL" id="MCX7571189.1"/>
    </source>
</evidence>
<dbReference type="PANTHER" id="PTHR34217:SF1">
    <property type="entry name" value="CARBOXYPEPTIDASE 1"/>
    <property type="match status" value="1"/>
</dbReference>
<dbReference type="EC" id="3.4.17.19" evidence="1"/>
<keyword evidence="3" id="KW-1185">Reference proteome</keyword>
<dbReference type="PRINTS" id="PR00998">
    <property type="entry name" value="CRBOXYPTASET"/>
</dbReference>
<dbReference type="PANTHER" id="PTHR34217">
    <property type="entry name" value="METAL-DEPENDENT CARBOXYPEPTIDASE"/>
    <property type="match status" value="1"/>
</dbReference>
<dbReference type="SUPFAM" id="SSF55486">
    <property type="entry name" value="Metalloproteases ('zincins'), catalytic domain"/>
    <property type="match status" value="1"/>
</dbReference>
<protein>
    <recommendedName>
        <fullName evidence="1">Metal-dependent carboxypeptidase</fullName>
        <ecNumber evidence="1">3.4.17.19</ecNumber>
    </recommendedName>
</protein>
<proteinExistence type="inferred from homology"/>
<dbReference type="CDD" id="cd06460">
    <property type="entry name" value="M32_Taq"/>
    <property type="match status" value="1"/>
</dbReference>
<comment type="function">
    <text evidence="1">Broad specificity carboxypetidase that releases amino acids sequentially from the C-terminus, including neutral, aromatic, polar and basic residues.</text>
</comment>
<evidence type="ECO:0000256" key="1">
    <source>
        <dbReference type="PIRNR" id="PIRNR006615"/>
    </source>
</evidence>
<keyword evidence="1" id="KW-0479">Metal-binding</keyword>
<comment type="catalytic activity">
    <reaction evidence="1">
        <text>Release of a C-terminal amino acid with broad specificity, except for -Pro.</text>
        <dbReference type="EC" id="3.4.17.19"/>
    </reaction>
</comment>
<dbReference type="GO" id="GO:0004180">
    <property type="term" value="F:carboxypeptidase activity"/>
    <property type="evidence" value="ECO:0007669"/>
    <property type="project" value="UniProtKB-KW"/>
</dbReference>
<sequence length="499" mass="57406">METAQQFRDLVARMKNVEEAINVIFWDLRTGCPKKGVEQRAEVVGMLSGDLFKLGTSEEMGRYLEELSAPDTLASLDPITRASVLERKKEYDRSKKIPADKYQAYVTLTSKSEFAWQEAKKNNDFNAFAPYLEQIVESLKEFVEIWGYEEDKYDALVQQYEPEMTARQLDALFGPLRERTVELVKRIGAKEQVERGFLNQQFPEEKQREFSHYILKQLGYDFDAGRLDPSAHPFMIGLNPGDVRVTTRYYEHDLQMALFATIHECGHALYEQNVSSELNGTFLATGASMGLHESQSRFWENAVGRSKEFWERFYGDLQANYPGQFDDVPMEAFYKAVNLVEPSLVRVEADELTYNLHIMIRYEIEKDLINGVIEVKDLPAVWEAKFEEYLGIKPDNHANGVLQDIHWTSGAFGYFPTYTLGNIYAAQLEAAMKQQLPNYKDKVREGDFSEILGWMTENVHRHGKALSPREIMKKATGEELNAAPLIAYLEEKYKTVYGL</sequence>
<keyword evidence="1" id="KW-0482">Metalloprotease</keyword>
<dbReference type="Pfam" id="PF02074">
    <property type="entry name" value="Peptidase_M32"/>
    <property type="match status" value="1"/>
</dbReference>
<dbReference type="PROSITE" id="PS52034">
    <property type="entry name" value="PEPTIDASE_M32"/>
    <property type="match status" value="1"/>
</dbReference>
<keyword evidence="1" id="KW-0645">Protease</keyword>
<organism evidence="2 3">
    <name type="scientific">Tumebacillus lacus</name>
    <dbReference type="NCBI Taxonomy" id="2995335"/>
    <lineage>
        <taxon>Bacteria</taxon>
        <taxon>Bacillati</taxon>
        <taxon>Bacillota</taxon>
        <taxon>Bacilli</taxon>
        <taxon>Bacillales</taxon>
        <taxon>Alicyclobacillaceae</taxon>
        <taxon>Tumebacillus</taxon>
    </lineage>
</organism>
<keyword evidence="1" id="KW-0378">Hydrolase</keyword>
<dbReference type="PIRSF" id="PIRSF006615">
    <property type="entry name" value="Zn_crbxpep_Taq"/>
    <property type="match status" value="1"/>
</dbReference>
<dbReference type="EMBL" id="JAPMLT010000009">
    <property type="protein sequence ID" value="MCX7571189.1"/>
    <property type="molecule type" value="Genomic_DNA"/>
</dbReference>
<comment type="similarity">
    <text evidence="1">Belongs to the peptidase M32 family.</text>
</comment>
<dbReference type="InterPro" id="IPR001333">
    <property type="entry name" value="Peptidase_M32_Taq"/>
</dbReference>
<reference evidence="2 3" key="1">
    <citation type="submission" date="2022-11" db="EMBL/GenBank/DDBJ databases">
        <title>Study of microbial diversity in lake waters.</title>
        <authorList>
            <person name="Zhang J."/>
        </authorList>
    </citation>
    <scope>NUCLEOTIDE SEQUENCE [LARGE SCALE GENOMIC DNA]</scope>
    <source>
        <strain evidence="2 3">DT12</strain>
    </source>
</reference>
<dbReference type="Gene3D" id="1.10.1370.30">
    <property type="match status" value="1"/>
</dbReference>
<keyword evidence="1 2" id="KW-0121">Carboxypeptidase</keyword>
<name>A0ABT3X8V0_9BACL</name>
<evidence type="ECO:0000313" key="3">
    <source>
        <dbReference type="Proteomes" id="UP001208017"/>
    </source>
</evidence>
<dbReference type="Proteomes" id="UP001208017">
    <property type="component" value="Unassembled WGS sequence"/>
</dbReference>